<evidence type="ECO:0000259" key="4">
    <source>
        <dbReference type="PROSITE" id="PS00497"/>
    </source>
</evidence>
<keyword evidence="1" id="KW-0479">Metal-binding</keyword>
<evidence type="ECO:0000313" key="6">
    <source>
        <dbReference type="EMBL" id="SHJ61043.1"/>
    </source>
</evidence>
<dbReference type="PANTHER" id="PTHR11474">
    <property type="entry name" value="TYROSINASE FAMILY MEMBER"/>
    <property type="match status" value="1"/>
</dbReference>
<feature type="domain" description="Tyrosinase copper-binding" evidence="4">
    <location>
        <begin position="84"/>
        <end position="101"/>
    </location>
</feature>
<dbReference type="GO" id="GO:0046872">
    <property type="term" value="F:metal ion binding"/>
    <property type="evidence" value="ECO:0007669"/>
    <property type="project" value="UniProtKB-KW"/>
</dbReference>
<proteinExistence type="predicted"/>
<protein>
    <submittedName>
        <fullName evidence="6">Tyrosinase</fullName>
    </submittedName>
</protein>
<feature type="chain" id="PRO_5009919034" evidence="3">
    <location>
        <begin position="31"/>
        <end position="501"/>
    </location>
</feature>
<feature type="signal peptide" evidence="3">
    <location>
        <begin position="1"/>
        <end position="30"/>
    </location>
</feature>
<dbReference type="EMBL" id="FRAB01000004">
    <property type="protein sequence ID" value="SHJ61043.1"/>
    <property type="molecule type" value="Genomic_DNA"/>
</dbReference>
<dbReference type="GO" id="GO:0016491">
    <property type="term" value="F:oxidoreductase activity"/>
    <property type="evidence" value="ECO:0007669"/>
    <property type="project" value="InterPro"/>
</dbReference>
<gene>
    <name evidence="6" type="ORF">SAMN05192548_100431</name>
</gene>
<keyword evidence="3" id="KW-0732">Signal</keyword>
<sequence length="501" mass="55115">MPYATIKRRTFLGAAATAMTWASFPFLARASTTLVIRIEWQQFKTTPHYASFLNAVRTMLANPNAADPNSWQYWTNVHMNYCPHRQPYFLAWHRGYLYYLERQIRLISGDSDFTLPYWDWFSNPNVPAEFTDTASGNPLYCPRLNTNVYNALDLSPFSSSVVNFQRGTANSFEEKFETAPHNPVHNIIGNSMATMQSPRDPIFYLHHANVDRLWHAWALPDGRTMPAPTDPYWAGTFTYASALTINKEQTYSPRSRLGYDYANTARPTTLPPQTQVGRIIRVQAQTTDLRARPPVVSFSLSSARDITSGRHSIGGVTGVALNEASITVRILGEAASIKPVQDLLSATAASYDAAAQGLVAPSTTTATTSGKYRSVKVVFDDIKLTARGAAGGYFYNVYLNLPDNFGDKAVRAQHFIGTLGPFEVSGAAHHGAVTLDYPATAALLKAVDQISREFFVSLVRVNGANAPKGTVIQVGELRIELTTEPAYIVSPVAPPGSGVPY</sequence>
<dbReference type="PROSITE" id="PS00498">
    <property type="entry name" value="TYROSINASE_2"/>
    <property type="match status" value="1"/>
</dbReference>
<dbReference type="PROSITE" id="PS51318">
    <property type="entry name" value="TAT"/>
    <property type="match status" value="1"/>
</dbReference>
<dbReference type="RefSeq" id="WP_084561355.1">
    <property type="nucleotide sequence ID" value="NZ_CADFGY010000001.1"/>
</dbReference>
<evidence type="ECO:0000256" key="2">
    <source>
        <dbReference type="ARBA" id="ARBA00023008"/>
    </source>
</evidence>
<dbReference type="AlphaFoldDB" id="A0A1M6KPY0"/>
<evidence type="ECO:0000256" key="3">
    <source>
        <dbReference type="SAM" id="SignalP"/>
    </source>
</evidence>
<keyword evidence="2" id="KW-0186">Copper</keyword>
<organism evidence="6 7">
    <name type="scientific">Paraburkholderia terricola</name>
    <dbReference type="NCBI Taxonomy" id="169427"/>
    <lineage>
        <taxon>Bacteria</taxon>
        <taxon>Pseudomonadati</taxon>
        <taxon>Pseudomonadota</taxon>
        <taxon>Betaproteobacteria</taxon>
        <taxon>Burkholderiales</taxon>
        <taxon>Burkholderiaceae</taxon>
        <taxon>Paraburkholderia</taxon>
    </lineage>
</organism>
<dbReference type="Proteomes" id="UP000184395">
    <property type="component" value="Unassembled WGS sequence"/>
</dbReference>
<dbReference type="PROSITE" id="PS00497">
    <property type="entry name" value="TYROSINASE_1"/>
    <property type="match status" value="1"/>
</dbReference>
<dbReference type="InterPro" id="IPR002227">
    <property type="entry name" value="Tyrosinase_Cu-bd"/>
</dbReference>
<evidence type="ECO:0000259" key="5">
    <source>
        <dbReference type="PROSITE" id="PS00498"/>
    </source>
</evidence>
<reference evidence="6 7" key="1">
    <citation type="submission" date="2016-11" db="EMBL/GenBank/DDBJ databases">
        <authorList>
            <person name="Jaros S."/>
            <person name="Januszkiewicz K."/>
            <person name="Wedrychowicz H."/>
        </authorList>
    </citation>
    <scope>NUCLEOTIDE SEQUENCE [LARGE SCALE GENOMIC DNA]</scope>
    <source>
        <strain evidence="6 7">LMG 20594</strain>
    </source>
</reference>
<dbReference type="PANTHER" id="PTHR11474:SF76">
    <property type="entry name" value="SHKT DOMAIN-CONTAINING PROTEIN"/>
    <property type="match status" value="1"/>
</dbReference>
<evidence type="ECO:0000313" key="7">
    <source>
        <dbReference type="Proteomes" id="UP000184395"/>
    </source>
</evidence>
<dbReference type="InterPro" id="IPR006311">
    <property type="entry name" value="TAT_signal"/>
</dbReference>
<dbReference type="InterPro" id="IPR008922">
    <property type="entry name" value="Di-copper_centre_dom_sf"/>
</dbReference>
<evidence type="ECO:0000256" key="1">
    <source>
        <dbReference type="ARBA" id="ARBA00022723"/>
    </source>
</evidence>
<dbReference type="Pfam" id="PF00264">
    <property type="entry name" value="Tyrosinase"/>
    <property type="match status" value="2"/>
</dbReference>
<dbReference type="STRING" id="169427.SAMN05192548_100431"/>
<dbReference type="SUPFAM" id="SSF48056">
    <property type="entry name" value="Di-copper centre-containing domain"/>
    <property type="match status" value="1"/>
</dbReference>
<dbReference type="Gene3D" id="1.10.1280.10">
    <property type="entry name" value="Di-copper center containing domain from catechol oxidase"/>
    <property type="match status" value="2"/>
</dbReference>
<feature type="domain" description="Tyrosinase copper-binding" evidence="5">
    <location>
        <begin position="200"/>
        <end position="211"/>
    </location>
</feature>
<accession>A0A1M6KPY0</accession>
<dbReference type="InterPro" id="IPR050316">
    <property type="entry name" value="Tyrosinase/Hemocyanin"/>
</dbReference>
<name>A0A1M6KPY0_9BURK</name>